<dbReference type="InterPro" id="IPR006498">
    <property type="entry name" value="Tail_tube"/>
</dbReference>
<accession>A0A1T4W4F8</accession>
<dbReference type="Proteomes" id="UP000190460">
    <property type="component" value="Unassembled WGS sequence"/>
</dbReference>
<dbReference type="Pfam" id="PF04985">
    <property type="entry name" value="Phage_tube"/>
    <property type="match status" value="1"/>
</dbReference>
<evidence type="ECO:0000313" key="1">
    <source>
        <dbReference type="EMBL" id="SKA72204.1"/>
    </source>
</evidence>
<organism evidence="1 2">
    <name type="scientific">Thiothrix eikelboomii</name>
    <dbReference type="NCBI Taxonomy" id="92487"/>
    <lineage>
        <taxon>Bacteria</taxon>
        <taxon>Pseudomonadati</taxon>
        <taxon>Pseudomonadota</taxon>
        <taxon>Gammaproteobacteria</taxon>
        <taxon>Thiotrichales</taxon>
        <taxon>Thiotrichaceae</taxon>
        <taxon>Thiothrix</taxon>
    </lineage>
</organism>
<proteinExistence type="predicted"/>
<evidence type="ECO:0000313" key="2">
    <source>
        <dbReference type="Proteomes" id="UP000190460"/>
    </source>
</evidence>
<name>A0A1T4W4F8_9GAMM</name>
<reference evidence="1 2" key="1">
    <citation type="submission" date="2017-02" db="EMBL/GenBank/DDBJ databases">
        <authorList>
            <person name="Peterson S.W."/>
        </authorList>
    </citation>
    <scope>NUCLEOTIDE SEQUENCE [LARGE SCALE GENOMIC DNA]</scope>
    <source>
        <strain evidence="1 2">ATCC 49788</strain>
    </source>
</reference>
<dbReference type="EMBL" id="FUYB01000003">
    <property type="protein sequence ID" value="SKA72204.1"/>
    <property type="molecule type" value="Genomic_DNA"/>
</dbReference>
<dbReference type="OrthoDB" id="3078668at2"/>
<evidence type="ECO:0008006" key="3">
    <source>
        <dbReference type="Google" id="ProtNLM"/>
    </source>
</evidence>
<dbReference type="STRING" id="92487.SAMN02745130_00999"/>
<protein>
    <recommendedName>
        <fullName evidence="3">Phage major tail tube protein</fullName>
    </recommendedName>
</protein>
<dbReference type="AlphaFoldDB" id="A0A1T4W4F8"/>
<sequence length="165" mass="18045">MLHDVIKLLQFSLADNTYVGRGTFKEPSIAFKTEADENSYIGIEQITGLNALTAEISLSGFSPEALKLVGLCSGKTKRLIGMASFDTPTCEATSYKVIIEGVFTEVPGAEIKPGRFEKRTFKIGSIRYYKLEIGGSLIYEIDRNNHIVIVNGVDLMAPHRANAGL</sequence>
<dbReference type="RefSeq" id="WP_159448573.1">
    <property type="nucleotide sequence ID" value="NZ_FUYB01000003.1"/>
</dbReference>
<keyword evidence="2" id="KW-1185">Reference proteome</keyword>
<gene>
    <name evidence="1" type="ORF">SAMN02745130_00999</name>
</gene>